<accession>A0ACD0P5I2</accession>
<evidence type="ECO:0000313" key="1">
    <source>
        <dbReference type="EMBL" id="PWN53257.1"/>
    </source>
</evidence>
<organism evidence="1 2">
    <name type="scientific">Violaceomyces palustris</name>
    <dbReference type="NCBI Taxonomy" id="1673888"/>
    <lineage>
        <taxon>Eukaryota</taxon>
        <taxon>Fungi</taxon>
        <taxon>Dikarya</taxon>
        <taxon>Basidiomycota</taxon>
        <taxon>Ustilaginomycotina</taxon>
        <taxon>Ustilaginomycetes</taxon>
        <taxon>Violaceomycetales</taxon>
        <taxon>Violaceomycetaceae</taxon>
        <taxon>Violaceomyces</taxon>
    </lineage>
</organism>
<dbReference type="Proteomes" id="UP000245626">
    <property type="component" value="Unassembled WGS sequence"/>
</dbReference>
<evidence type="ECO:0000313" key="2">
    <source>
        <dbReference type="Proteomes" id="UP000245626"/>
    </source>
</evidence>
<protein>
    <submittedName>
        <fullName evidence="1">Uncharacterized protein</fullName>
    </submittedName>
</protein>
<sequence>MFDLEDEEAVDEFNVRSKRPKYLKLGEIEGQEFGAKTTAPGDEEEELNMGTDDDERDPELELEDSGEDDDDVDDYENMAEGEGENREGEQVKVGGSDRKREKAKKKKGMGYKIDSFNMKAEMATGKIDEEGNYVANAKDPHAEHDSWLRGNYSRKVIRAAKEAKEKRDSEAKLRQEREENEDADEDEVKMRLVEYMRRGETVLNALQRLGKDAKEHKEMRKRQSDLEAITHLSSVLMSRFGMIHIYEESYERLLEQVRKSGLVRATFDPAAKYDEQETSSTGAHLTMSDPGPDIKARMLEYKWSPSYLAAAARAAGTQPEPDAQIFGPYTEEEIKSWEKEGYFGMGGERILIR</sequence>
<gene>
    <name evidence="1" type="ORF">IE53DRAFT_325203</name>
</gene>
<name>A0ACD0P5I2_9BASI</name>
<proteinExistence type="predicted"/>
<keyword evidence="2" id="KW-1185">Reference proteome</keyword>
<feature type="non-terminal residue" evidence="1">
    <location>
        <position position="353"/>
    </location>
</feature>
<reference evidence="1 2" key="1">
    <citation type="journal article" date="2018" name="Mol. Biol. Evol.">
        <title>Broad Genomic Sampling Reveals a Smut Pathogenic Ancestry of the Fungal Clade Ustilaginomycotina.</title>
        <authorList>
            <person name="Kijpornyongpan T."/>
            <person name="Mondo S.J."/>
            <person name="Barry K."/>
            <person name="Sandor L."/>
            <person name="Lee J."/>
            <person name="Lipzen A."/>
            <person name="Pangilinan J."/>
            <person name="LaButti K."/>
            <person name="Hainaut M."/>
            <person name="Henrissat B."/>
            <person name="Grigoriev I.V."/>
            <person name="Spatafora J.W."/>
            <person name="Aime M.C."/>
        </authorList>
    </citation>
    <scope>NUCLEOTIDE SEQUENCE [LARGE SCALE GENOMIC DNA]</scope>
    <source>
        <strain evidence="1 2">SA 807</strain>
    </source>
</reference>
<dbReference type="EMBL" id="KZ819734">
    <property type="protein sequence ID" value="PWN53257.1"/>
    <property type="molecule type" value="Genomic_DNA"/>
</dbReference>